<evidence type="ECO:0000313" key="1">
    <source>
        <dbReference type="EMBL" id="KAF2077291.1"/>
    </source>
</evidence>
<proteinExistence type="predicted"/>
<evidence type="ECO:0000313" key="2">
    <source>
        <dbReference type="Proteomes" id="UP000695562"/>
    </source>
</evidence>
<reference evidence="1" key="1">
    <citation type="submission" date="2020-01" db="EMBL/GenBank/DDBJ databases">
        <title>Development of genomics and gene disruption for Polysphondylium violaceum indicates a role for the polyketide synthase stlB in stalk morphogenesis.</title>
        <authorList>
            <person name="Narita B."/>
            <person name="Kawabe Y."/>
            <person name="Kin K."/>
            <person name="Saito T."/>
            <person name="Gibbs R."/>
            <person name="Kuspa A."/>
            <person name="Muzny D."/>
            <person name="Queller D."/>
            <person name="Richards S."/>
            <person name="Strassman J."/>
            <person name="Sucgang R."/>
            <person name="Worley K."/>
            <person name="Schaap P."/>
        </authorList>
    </citation>
    <scope>NUCLEOTIDE SEQUENCE</scope>
    <source>
        <strain evidence="1">QSvi11</strain>
    </source>
</reference>
<protein>
    <submittedName>
        <fullName evidence="1">Uncharacterized protein</fullName>
    </submittedName>
</protein>
<name>A0A8J4Q9F5_9MYCE</name>
<gene>
    <name evidence="1" type="ORF">CYY_001416</name>
</gene>
<dbReference type="Proteomes" id="UP000695562">
    <property type="component" value="Unassembled WGS sequence"/>
</dbReference>
<sequence length="67" mass="7775">MAILKCLTSLSLNKSTSTRSMESIQFANNTVSSVSYNTSSTVLLEDAKKDLNDILNSYYRWWVRYWE</sequence>
<organism evidence="1 2">
    <name type="scientific">Polysphondylium violaceum</name>
    <dbReference type="NCBI Taxonomy" id="133409"/>
    <lineage>
        <taxon>Eukaryota</taxon>
        <taxon>Amoebozoa</taxon>
        <taxon>Evosea</taxon>
        <taxon>Eumycetozoa</taxon>
        <taxon>Dictyostelia</taxon>
        <taxon>Dictyosteliales</taxon>
        <taxon>Dictyosteliaceae</taxon>
        <taxon>Polysphondylium</taxon>
    </lineage>
</organism>
<comment type="caution">
    <text evidence="1">The sequence shown here is derived from an EMBL/GenBank/DDBJ whole genome shotgun (WGS) entry which is preliminary data.</text>
</comment>
<dbReference type="AlphaFoldDB" id="A0A8J4Q9F5"/>
<keyword evidence="2" id="KW-1185">Reference proteome</keyword>
<accession>A0A8J4Q9F5</accession>
<dbReference type="EMBL" id="AJWJ01000033">
    <property type="protein sequence ID" value="KAF2077291.1"/>
    <property type="molecule type" value="Genomic_DNA"/>
</dbReference>